<dbReference type="OrthoDB" id="10005358at2"/>
<dbReference type="RefSeq" id="WP_150784183.1">
    <property type="nucleotide sequence ID" value="NZ_CABVII010000011.1"/>
</dbReference>
<proteinExistence type="predicted"/>
<evidence type="ECO:0000313" key="1">
    <source>
        <dbReference type="EMBL" id="VVP01411.1"/>
    </source>
</evidence>
<reference evidence="1 2" key="1">
    <citation type="submission" date="2019-09" db="EMBL/GenBank/DDBJ databases">
        <authorList>
            <person name="Chandra G."/>
            <person name="Truman W A."/>
        </authorList>
    </citation>
    <scope>NUCLEOTIDE SEQUENCE [LARGE SCALE GENOMIC DNA]</scope>
    <source>
        <strain evidence="1">PS862</strain>
    </source>
</reference>
<accession>A0A5E7KKS9</accession>
<dbReference type="AlphaFoldDB" id="A0A5E7KKS9"/>
<sequence>MNREHSVIGRIIDVPGTYSEQGNELTPPTYQSGWHVNMTELVPELEQYRVFPAQPYRVYAGAETVFLRFADEGEWLNTAGALGILVAAE</sequence>
<organism evidence="1 2">
    <name type="scientific">Pseudomonas fluorescens</name>
    <dbReference type="NCBI Taxonomy" id="294"/>
    <lineage>
        <taxon>Bacteria</taxon>
        <taxon>Pseudomonadati</taxon>
        <taxon>Pseudomonadota</taxon>
        <taxon>Gammaproteobacteria</taxon>
        <taxon>Pseudomonadales</taxon>
        <taxon>Pseudomonadaceae</taxon>
        <taxon>Pseudomonas</taxon>
    </lineage>
</organism>
<evidence type="ECO:0000313" key="2">
    <source>
        <dbReference type="Proteomes" id="UP000385207"/>
    </source>
</evidence>
<gene>
    <name evidence="1" type="ORF">PS862_02867</name>
</gene>
<protein>
    <submittedName>
        <fullName evidence="1">Uncharacterized protein</fullName>
    </submittedName>
</protein>
<name>A0A5E7KKS9_PSEFL</name>
<dbReference type="EMBL" id="CABVII010000011">
    <property type="protein sequence ID" value="VVP01411.1"/>
    <property type="molecule type" value="Genomic_DNA"/>
</dbReference>
<dbReference type="Proteomes" id="UP000385207">
    <property type="component" value="Unassembled WGS sequence"/>
</dbReference>